<name>A0A176WKQ8_MARPO</name>
<evidence type="ECO:0000313" key="5">
    <source>
        <dbReference type="Proteomes" id="UP000077202"/>
    </source>
</evidence>
<evidence type="ECO:0000313" key="6">
    <source>
        <dbReference type="Proteomes" id="UP001162541"/>
    </source>
</evidence>
<keyword evidence="2" id="KW-0812">Transmembrane</keyword>
<accession>A0A176WKQ8</accession>
<feature type="region of interest" description="Disordered" evidence="1">
    <location>
        <begin position="435"/>
        <end position="460"/>
    </location>
</feature>
<feature type="transmembrane region" description="Helical" evidence="2">
    <location>
        <begin position="394"/>
        <end position="417"/>
    </location>
</feature>
<evidence type="ECO:0000313" key="4">
    <source>
        <dbReference type="EMBL" id="OAE33629.1"/>
    </source>
</evidence>
<reference evidence="4 5" key="1">
    <citation type="submission" date="2016-03" db="EMBL/GenBank/DDBJ databases">
        <title>Mechanisms controlling the formation of the plant cell surface in tip-growing cells are functionally conserved among land plants.</title>
        <authorList>
            <person name="Honkanen S."/>
            <person name="Jones V.A."/>
            <person name="Morieri G."/>
            <person name="Champion C."/>
            <person name="Hetherington A.J."/>
            <person name="Kelly S."/>
            <person name="Saint-Marcoux D."/>
            <person name="Proust H."/>
            <person name="Prescott H."/>
            <person name="Dolan L."/>
        </authorList>
    </citation>
    <scope>NUCLEOTIDE SEQUENCE [LARGE SCALE GENOMIC DNA]</scope>
    <source>
        <strain evidence="5">cv. Tak-1 and cv. Tak-2</strain>
        <tissue evidence="4">Whole gametophyte</tissue>
    </source>
</reference>
<dbReference type="EMBL" id="LVLJ01000592">
    <property type="protein sequence ID" value="OAE33629.1"/>
    <property type="molecule type" value="Genomic_DNA"/>
</dbReference>
<evidence type="ECO:0000313" key="3">
    <source>
        <dbReference type="EMBL" id="BBN00113.1"/>
    </source>
</evidence>
<evidence type="ECO:0000256" key="1">
    <source>
        <dbReference type="SAM" id="MobiDB-lite"/>
    </source>
</evidence>
<keyword evidence="2" id="KW-1133">Transmembrane helix</keyword>
<dbReference type="Proteomes" id="UP001162541">
    <property type="component" value="Chromosome 1"/>
</dbReference>
<protein>
    <submittedName>
        <fullName evidence="4">Uncharacterized protein</fullName>
    </submittedName>
</protein>
<keyword evidence="2" id="KW-0472">Membrane</keyword>
<keyword evidence="5" id="KW-1185">Reference proteome</keyword>
<evidence type="ECO:0000256" key="2">
    <source>
        <dbReference type="SAM" id="Phobius"/>
    </source>
</evidence>
<dbReference type="EMBL" id="AP019866">
    <property type="protein sequence ID" value="BBN00113.1"/>
    <property type="molecule type" value="Genomic_DNA"/>
</dbReference>
<proteinExistence type="predicted"/>
<reference evidence="6" key="3">
    <citation type="journal article" date="2020" name="Curr. Biol.">
        <title>Chromatin organization in early land plants reveals an ancestral association between H3K27me3, transposons, and constitutive heterochromatin.</title>
        <authorList>
            <person name="Montgomery S.A."/>
            <person name="Tanizawa Y."/>
            <person name="Galik B."/>
            <person name="Wang N."/>
            <person name="Ito T."/>
            <person name="Mochizuki T."/>
            <person name="Akimcheva S."/>
            <person name="Bowman J.L."/>
            <person name="Cognat V."/>
            <person name="Marechal-Drouard L."/>
            <person name="Ekker H."/>
            <person name="Hong S.F."/>
            <person name="Kohchi T."/>
            <person name="Lin S.S."/>
            <person name="Liu L.D."/>
            <person name="Nakamura Y."/>
            <person name="Valeeva L.R."/>
            <person name="Shakirov E.V."/>
            <person name="Shippen D.E."/>
            <person name="Wei W.L."/>
            <person name="Yagura M."/>
            <person name="Yamaoka S."/>
            <person name="Yamato K.T."/>
            <person name="Liu C."/>
            <person name="Berger F."/>
        </authorList>
    </citation>
    <scope>NUCLEOTIDE SEQUENCE [LARGE SCALE GENOMIC DNA]</scope>
    <source>
        <strain evidence="6">Tak-1</strain>
    </source>
</reference>
<dbReference type="AlphaFoldDB" id="A0A176WKQ8"/>
<reference evidence="3" key="2">
    <citation type="journal article" date="2019" name="Curr. Biol.">
        <title>Chromatin organization in early land plants reveals an ancestral association between H3K27me3, transposons, and constitutive heterochromatin.</title>
        <authorList>
            <person name="Montgomery S.A."/>
            <person name="Tanizawa Y."/>
            <person name="Galik B."/>
            <person name="Wang N."/>
            <person name="Ito T."/>
            <person name="Mochizuki T."/>
            <person name="Akimcheva S."/>
            <person name="Bowman J."/>
            <person name="Cognat V."/>
            <person name="Drouard L."/>
            <person name="Ekker H."/>
            <person name="Houng S."/>
            <person name="Kohchi T."/>
            <person name="Lin S."/>
            <person name="Liu L.D."/>
            <person name="Nakamura Y."/>
            <person name="Valeeva L.R."/>
            <person name="Shakirov E.V."/>
            <person name="Shippen D.E."/>
            <person name="Wei W."/>
            <person name="Yagura M."/>
            <person name="Yamaoka S."/>
            <person name="Yamato K.T."/>
            <person name="Liu C."/>
            <person name="Berger F."/>
        </authorList>
    </citation>
    <scope>NUCLEOTIDE SEQUENCE [LARGE SCALE GENOMIC DNA]</scope>
    <source>
        <strain evidence="3">Tak-1</strain>
    </source>
</reference>
<dbReference type="Proteomes" id="UP000077202">
    <property type="component" value="Unassembled WGS sequence"/>
</dbReference>
<feature type="compositionally biased region" description="Pro residues" evidence="1">
    <location>
        <begin position="439"/>
        <end position="453"/>
    </location>
</feature>
<organism evidence="4 5">
    <name type="scientific">Marchantia polymorpha subsp. ruderalis</name>
    <dbReference type="NCBI Taxonomy" id="1480154"/>
    <lineage>
        <taxon>Eukaryota</taxon>
        <taxon>Viridiplantae</taxon>
        <taxon>Streptophyta</taxon>
        <taxon>Embryophyta</taxon>
        <taxon>Marchantiophyta</taxon>
        <taxon>Marchantiopsida</taxon>
        <taxon>Marchantiidae</taxon>
        <taxon>Marchantiales</taxon>
        <taxon>Marchantiaceae</taxon>
        <taxon>Marchantia</taxon>
    </lineage>
</organism>
<sequence>MVKDGKRSHGPTTAVSRNRDACNNCRKELEDKIQTWRSVLRGVALALFLLAFGVGFYFTFTSMPNMSVHRVYLDHGRRDFAVRRLYNESVSYGNNVDVENGKNEAAMRGLYDQFGLRVIANKSASSASDQEGQTLTCPCTKTSLSWTEYTHFYFVSYERPDRKPYLTYIFPPELDGKLGGLEVDNASAISAQYVGRAAVYLQSHKDFCSLLNTLPADLLTARSQIGDCQDLVGPLLSSDSDDEAQSRWKDSRASFHDSPVLLDQKLLLSTTLRLLSGYIRGKRALMESGPTRIGENGTNRNMFLTGLTDLWTNALDALGANSSCSDADFFATAATRAARDFAAQEALDYPFHFAVLLDQGQTFLGVRVNWTEYYVACAPRFCDALGSVGGARRAFAAVALLGGLGTCVLLLAHLVLWPLSDSVLVYFCRQSSAAAATGPSPPLPARAPRPCPPTAFHGGH</sequence>
<feature type="transmembrane region" description="Helical" evidence="2">
    <location>
        <begin position="39"/>
        <end position="60"/>
    </location>
</feature>
<gene>
    <name evidence="4" type="ORF">AXG93_4689s1150</name>
    <name evidence="3" type="ORF">Mp_1g26520</name>
</gene>